<reference evidence="3" key="1">
    <citation type="submission" date="2017-03" db="EMBL/GenBank/DDBJ databases">
        <title>Genomes of endolithic fungi from Antarctica.</title>
        <authorList>
            <person name="Coleine C."/>
            <person name="Masonjones S."/>
            <person name="Stajich J.E."/>
        </authorList>
    </citation>
    <scope>NUCLEOTIDE SEQUENCE [LARGE SCALE GENOMIC DNA]</scope>
    <source>
        <strain evidence="3">CCFEE 5527</strain>
    </source>
</reference>
<dbReference type="InParanoid" id="A0A1V8T282"/>
<dbReference type="InterPro" id="IPR037143">
    <property type="entry name" value="4-PPantetheinyl_Trfase_dom_sf"/>
</dbReference>
<dbReference type="STRING" id="1507870.A0A1V8T282"/>
<dbReference type="OrthoDB" id="15433at2759"/>
<organism evidence="2 3">
    <name type="scientific">Cryoendolithus antarcticus</name>
    <dbReference type="NCBI Taxonomy" id="1507870"/>
    <lineage>
        <taxon>Eukaryota</taxon>
        <taxon>Fungi</taxon>
        <taxon>Dikarya</taxon>
        <taxon>Ascomycota</taxon>
        <taxon>Pezizomycotina</taxon>
        <taxon>Dothideomycetes</taxon>
        <taxon>Dothideomycetidae</taxon>
        <taxon>Cladosporiales</taxon>
        <taxon>Cladosporiaceae</taxon>
        <taxon>Cryoendolithus</taxon>
    </lineage>
</organism>
<dbReference type="EMBL" id="NAJO01000019">
    <property type="protein sequence ID" value="OQO05404.1"/>
    <property type="molecule type" value="Genomic_DNA"/>
</dbReference>
<dbReference type="GO" id="GO:0000287">
    <property type="term" value="F:magnesium ion binding"/>
    <property type="evidence" value="ECO:0007669"/>
    <property type="project" value="InterPro"/>
</dbReference>
<feature type="region of interest" description="Disordered" evidence="1">
    <location>
        <begin position="182"/>
        <end position="203"/>
    </location>
</feature>
<accession>A0A1V8T282</accession>
<dbReference type="Gene3D" id="3.90.470.20">
    <property type="entry name" value="4'-phosphopantetheinyl transferase domain"/>
    <property type="match status" value="1"/>
</dbReference>
<evidence type="ECO:0000256" key="1">
    <source>
        <dbReference type="SAM" id="MobiDB-lite"/>
    </source>
</evidence>
<gene>
    <name evidence="2" type="ORF">B0A48_09172</name>
</gene>
<keyword evidence="3" id="KW-1185">Reference proteome</keyword>
<evidence type="ECO:0000313" key="3">
    <source>
        <dbReference type="Proteomes" id="UP000192596"/>
    </source>
</evidence>
<dbReference type="SUPFAM" id="SSF56214">
    <property type="entry name" value="4'-phosphopantetheinyl transferase"/>
    <property type="match status" value="1"/>
</dbReference>
<evidence type="ECO:0000313" key="2">
    <source>
        <dbReference type="EMBL" id="OQO05404.1"/>
    </source>
</evidence>
<proteinExistence type="predicted"/>
<protein>
    <submittedName>
        <fullName evidence="2">Uncharacterized protein</fullName>
    </submittedName>
</protein>
<dbReference type="Proteomes" id="UP000192596">
    <property type="component" value="Unassembled WGS sequence"/>
</dbReference>
<dbReference type="AlphaFoldDB" id="A0A1V8T282"/>
<name>A0A1V8T282_9PEZI</name>
<sequence length="247" mass="26692">MPGLRPFPMPALGVGTDICTISRISHIINRRIPQTPRSRGPVIRSAATDLGPLPVRADAIKRVHHFTRRILTPVERYSFNKTYGPSISALEQHSNAPTEDVAKHPHAHIIYISRHLAGRWAAKEAVIKACHWRDLSMQEVQILVAKESRKIYGVVLDERQETEQFSLGTLSHVIDEAVETAKHEGDEADADGSSSEVVSGKPKAGPGIVVRVSISHDGQYATAVCVAVADEGAEGDVGGEAAARAPI</sequence>
<dbReference type="GO" id="GO:0008897">
    <property type="term" value="F:holo-[acyl-carrier-protein] synthase activity"/>
    <property type="evidence" value="ECO:0007669"/>
    <property type="project" value="InterPro"/>
</dbReference>
<comment type="caution">
    <text evidence="2">The sequence shown here is derived from an EMBL/GenBank/DDBJ whole genome shotgun (WGS) entry which is preliminary data.</text>
</comment>